<dbReference type="AlphaFoldDB" id="A0A498SK97"/>
<evidence type="ECO:0000313" key="2">
    <source>
        <dbReference type="EMBL" id="VBB32287.1"/>
    </source>
</evidence>
<evidence type="ECO:0000313" key="3">
    <source>
        <dbReference type="Proteomes" id="UP000276991"/>
    </source>
</evidence>
<dbReference type="InterPro" id="IPR040676">
    <property type="entry name" value="DUF5641"/>
</dbReference>
<reference evidence="2 3" key="1">
    <citation type="submission" date="2018-08" db="EMBL/GenBank/DDBJ databases">
        <authorList>
            <person name="Laetsch R D."/>
            <person name="Stevens L."/>
            <person name="Kumar S."/>
            <person name="Blaxter L. M."/>
        </authorList>
    </citation>
    <scope>NUCLEOTIDE SEQUENCE [LARGE SCALE GENOMIC DNA]</scope>
</reference>
<dbReference type="PANTHER" id="PTHR47331:SF2">
    <property type="match status" value="1"/>
</dbReference>
<protein>
    <recommendedName>
        <fullName evidence="1">DUF5641 domain-containing protein</fullName>
    </recommendedName>
</protein>
<organism evidence="2 3">
    <name type="scientific">Acanthocheilonema viteae</name>
    <name type="common">Filarial nematode worm</name>
    <name type="synonym">Dipetalonema viteae</name>
    <dbReference type="NCBI Taxonomy" id="6277"/>
    <lineage>
        <taxon>Eukaryota</taxon>
        <taxon>Metazoa</taxon>
        <taxon>Ecdysozoa</taxon>
        <taxon>Nematoda</taxon>
        <taxon>Chromadorea</taxon>
        <taxon>Rhabditida</taxon>
        <taxon>Spirurina</taxon>
        <taxon>Spiruromorpha</taxon>
        <taxon>Filarioidea</taxon>
        <taxon>Onchocercidae</taxon>
        <taxon>Acanthocheilonema</taxon>
    </lineage>
</organism>
<dbReference type="STRING" id="6277.A0A498SK97"/>
<name>A0A498SK97_ACAVI</name>
<dbReference type="Pfam" id="PF18701">
    <property type="entry name" value="DUF5641"/>
    <property type="match status" value="1"/>
</dbReference>
<dbReference type="SUPFAM" id="SSF53098">
    <property type="entry name" value="Ribonuclease H-like"/>
    <property type="match status" value="1"/>
</dbReference>
<dbReference type="InterPro" id="IPR036397">
    <property type="entry name" value="RNaseH_sf"/>
</dbReference>
<dbReference type="Gene3D" id="3.30.420.10">
    <property type="entry name" value="Ribonuclease H-like superfamily/Ribonuclease H"/>
    <property type="match status" value="1"/>
</dbReference>
<proteinExistence type="predicted"/>
<accession>A0A498SK97</accession>
<gene>
    <name evidence="2" type="ORF">NAV_LOCUS7078</name>
</gene>
<feature type="domain" description="DUF5641" evidence="1">
    <location>
        <begin position="161"/>
        <end position="222"/>
    </location>
</feature>
<evidence type="ECO:0000259" key="1">
    <source>
        <dbReference type="Pfam" id="PF18701"/>
    </source>
</evidence>
<dbReference type="Proteomes" id="UP000276991">
    <property type="component" value="Unassembled WGS sequence"/>
</dbReference>
<dbReference type="OrthoDB" id="5870116at2759"/>
<dbReference type="PANTHER" id="PTHR47331">
    <property type="entry name" value="PHD-TYPE DOMAIN-CONTAINING PROTEIN"/>
    <property type="match status" value="1"/>
</dbReference>
<sequence>MACKRWRAKPLLLPIMPNLSNQRVQRTRIFENVGLDYLGPLSIKCESGLNKRWIALFTCFTTRAIHLEVVDDLSAESFMHVLRRFGARRGYPYPNGGVYERLIGLTKNDMRRSIGRRLLRHKELITLMAEIEGVLNSRPLTYVNFDEERTQRHHKSPKLVEEKESHEQEIVLLNEPNIPRGVWKIAKAKELKRGRDGEVRNVIIETPQENLLNRPVNMLYPLEVGNDESQKAQISEPEKSTQQLKPQEELIAARTRSATQKQNTQTNFYTRTHIRLPGIKCNNITRTVCTKAFLRLSLSVASDKTTISATSSHLCINLDNEKELNGTPLKQISPNKCTTNNNV</sequence>
<dbReference type="EMBL" id="UPTC01001635">
    <property type="protein sequence ID" value="VBB32287.1"/>
    <property type="molecule type" value="Genomic_DNA"/>
</dbReference>
<dbReference type="GO" id="GO:0003676">
    <property type="term" value="F:nucleic acid binding"/>
    <property type="evidence" value="ECO:0007669"/>
    <property type="project" value="InterPro"/>
</dbReference>
<keyword evidence="3" id="KW-1185">Reference proteome</keyword>
<dbReference type="InterPro" id="IPR012337">
    <property type="entry name" value="RNaseH-like_sf"/>
</dbReference>